<dbReference type="OMA" id="HVFVTIL"/>
<evidence type="ECO:0000259" key="2">
    <source>
        <dbReference type="PROSITE" id="PS51048"/>
    </source>
</evidence>
<protein>
    <submittedName>
        <fullName evidence="4">Suppressor of G2 allele of SKP1</fullName>
    </submittedName>
</protein>
<feature type="domain" description="CS" evidence="3">
    <location>
        <begin position="4"/>
        <end position="100"/>
    </location>
</feature>
<feature type="domain" description="SGS" evidence="2">
    <location>
        <begin position="129"/>
        <end position="209"/>
    </location>
</feature>
<dbReference type="SUPFAM" id="SSF49764">
    <property type="entry name" value="HSP20-like chaperones"/>
    <property type="match status" value="1"/>
</dbReference>
<dbReference type="Gene3D" id="2.60.40.790">
    <property type="match status" value="1"/>
</dbReference>
<evidence type="ECO:0000313" key="5">
    <source>
        <dbReference type="Proteomes" id="UP000553632"/>
    </source>
</evidence>
<proteinExistence type="predicted"/>
<dbReference type="InterPro" id="IPR044563">
    <property type="entry name" value="Sgt1-like"/>
</dbReference>
<evidence type="ECO:0000313" key="4">
    <source>
        <dbReference type="EMBL" id="KAF4731906.1"/>
    </source>
</evidence>
<keyword evidence="5" id="KW-1185">Reference proteome</keyword>
<dbReference type="GO" id="GO:0051087">
    <property type="term" value="F:protein-folding chaperone binding"/>
    <property type="evidence" value="ECO:0007669"/>
    <property type="project" value="InterPro"/>
</dbReference>
<feature type="compositionally biased region" description="Low complexity" evidence="1">
    <location>
        <begin position="123"/>
        <end position="134"/>
    </location>
</feature>
<dbReference type="AlphaFoldDB" id="A0A7J6SHQ0"/>
<dbReference type="CDD" id="cd06466">
    <property type="entry name" value="p23_CS_SGT1_like"/>
    <property type="match status" value="1"/>
</dbReference>
<gene>
    <name evidence="4" type="primary">SUGT1_5</name>
    <name evidence="4" type="ORF">FOZ63_005488</name>
</gene>
<dbReference type="InterPro" id="IPR007052">
    <property type="entry name" value="CS_dom"/>
</dbReference>
<feature type="region of interest" description="Disordered" evidence="1">
    <location>
        <begin position="103"/>
        <end position="135"/>
    </location>
</feature>
<accession>A0A7J6SHQ0</accession>
<name>A0A7J6SHQ0_PEROL</name>
<dbReference type="PANTHER" id="PTHR45862">
    <property type="entry name" value="PROTEIN SGT1 HOMOLOG"/>
    <property type="match status" value="1"/>
</dbReference>
<dbReference type="InterPro" id="IPR008978">
    <property type="entry name" value="HSP20-like_chaperone"/>
</dbReference>
<evidence type="ECO:0000256" key="1">
    <source>
        <dbReference type="SAM" id="MobiDB-lite"/>
    </source>
</evidence>
<dbReference type="PROSITE" id="PS51048">
    <property type="entry name" value="SGS"/>
    <property type="match status" value="1"/>
</dbReference>
<sequence>MASIPPSKLDWYQTADTVTITIKLKGVDPSTGIENIEFGERSVKATINHDEKGSVEHYRLDLELWGSIKADKATYEITPYKVELHLPKGDNQPQQWPSLRCEKGVSSHRSSVAAPKVDKTTVSASESSSYPSSSKVRRDWSAIDKMCDEELKGEKENGDAALNALFRQIYADANEDTRRAMVKSFQTSGGTVLSTNWDEVGKADYEGKD</sequence>
<dbReference type="Pfam" id="PF04969">
    <property type="entry name" value="CS"/>
    <property type="match status" value="1"/>
</dbReference>
<dbReference type="PROSITE" id="PS51203">
    <property type="entry name" value="CS"/>
    <property type="match status" value="1"/>
</dbReference>
<reference evidence="4 5" key="1">
    <citation type="submission" date="2020-04" db="EMBL/GenBank/DDBJ databases">
        <title>Perkinsus olseni comparative genomics.</title>
        <authorList>
            <person name="Bogema D.R."/>
        </authorList>
    </citation>
    <scope>NUCLEOTIDE SEQUENCE [LARGE SCALE GENOMIC DNA]</scope>
    <source>
        <strain evidence="4 5">ATCC PRA-207</strain>
    </source>
</reference>
<feature type="non-terminal residue" evidence="4">
    <location>
        <position position="1"/>
    </location>
</feature>
<dbReference type="InterPro" id="IPR007699">
    <property type="entry name" value="SGS_dom"/>
</dbReference>
<dbReference type="EMBL" id="JABANO010018400">
    <property type="protein sequence ID" value="KAF4731906.1"/>
    <property type="molecule type" value="Genomic_DNA"/>
</dbReference>
<dbReference type="Pfam" id="PF05002">
    <property type="entry name" value="SGS"/>
    <property type="match status" value="1"/>
</dbReference>
<evidence type="ECO:0000259" key="3">
    <source>
        <dbReference type="PROSITE" id="PS51203"/>
    </source>
</evidence>
<organism evidence="4 5">
    <name type="scientific">Perkinsus olseni</name>
    <name type="common">Perkinsus atlanticus</name>
    <dbReference type="NCBI Taxonomy" id="32597"/>
    <lineage>
        <taxon>Eukaryota</taxon>
        <taxon>Sar</taxon>
        <taxon>Alveolata</taxon>
        <taxon>Perkinsozoa</taxon>
        <taxon>Perkinsea</taxon>
        <taxon>Perkinsida</taxon>
        <taxon>Perkinsidae</taxon>
        <taxon>Perkinsus</taxon>
    </lineage>
</organism>
<dbReference type="Proteomes" id="UP000553632">
    <property type="component" value="Unassembled WGS sequence"/>
</dbReference>
<comment type="caution">
    <text evidence="4">The sequence shown here is derived from an EMBL/GenBank/DDBJ whole genome shotgun (WGS) entry which is preliminary data.</text>
</comment>